<dbReference type="OrthoDB" id="3267842at2"/>
<evidence type="ECO:0000259" key="1">
    <source>
        <dbReference type="PROSITE" id="PS50943"/>
    </source>
</evidence>
<gene>
    <name evidence="2" type="ORF">E3O19_01455</name>
</gene>
<dbReference type="InterPro" id="IPR001387">
    <property type="entry name" value="Cro/C1-type_HTH"/>
</dbReference>
<accession>A0A4R8WX82</accession>
<keyword evidence="3" id="KW-1185">Reference proteome</keyword>
<name>A0A4R8WX82_9MICO</name>
<comment type="caution">
    <text evidence="2">The sequence shown here is derived from an EMBL/GenBank/DDBJ whole genome shotgun (WGS) entry which is preliminary data.</text>
</comment>
<dbReference type="EMBL" id="SOFP01000009">
    <property type="protein sequence ID" value="TFC20065.1"/>
    <property type="molecule type" value="Genomic_DNA"/>
</dbReference>
<dbReference type="Proteomes" id="UP000298412">
    <property type="component" value="Unassembled WGS sequence"/>
</dbReference>
<dbReference type="AlphaFoldDB" id="A0A4R8WX82"/>
<dbReference type="InterPro" id="IPR009061">
    <property type="entry name" value="DNA-bd_dom_put_sf"/>
</dbReference>
<reference evidence="2 3" key="1">
    <citation type="submission" date="2019-03" db="EMBL/GenBank/DDBJ databases">
        <title>Genomics of glacier-inhabiting Cryobacterium strains.</title>
        <authorList>
            <person name="Liu Q."/>
            <person name="Xin Y.-H."/>
        </authorList>
    </citation>
    <scope>NUCLEOTIDE SEQUENCE [LARGE SCALE GENOMIC DNA]</scope>
    <source>
        <strain evidence="2 3">MDT1-3</strain>
    </source>
</reference>
<evidence type="ECO:0000313" key="3">
    <source>
        <dbReference type="Proteomes" id="UP000298412"/>
    </source>
</evidence>
<protein>
    <submittedName>
        <fullName evidence="2">Helix-turn-helix domain-containing protein</fullName>
    </submittedName>
</protein>
<dbReference type="Pfam" id="PF12728">
    <property type="entry name" value="HTH_17"/>
    <property type="match status" value="1"/>
</dbReference>
<dbReference type="InterPro" id="IPR041657">
    <property type="entry name" value="HTH_17"/>
</dbReference>
<organism evidence="2 3">
    <name type="scientific">Cryobacterium algoritolerans</name>
    <dbReference type="NCBI Taxonomy" id="1259184"/>
    <lineage>
        <taxon>Bacteria</taxon>
        <taxon>Bacillati</taxon>
        <taxon>Actinomycetota</taxon>
        <taxon>Actinomycetes</taxon>
        <taxon>Micrococcales</taxon>
        <taxon>Microbacteriaceae</taxon>
        <taxon>Cryobacterium</taxon>
    </lineage>
</organism>
<sequence length="106" mass="11817">MRHAASPGALLEDAIRQIVREEVRAALADAERIRGATTPVRAPRFGSGPQALTPEDVSAKTGVAVQTLYNWRHLRKGPRSFKLGRLVRYFESDVDEWIAAQPRKLP</sequence>
<dbReference type="PROSITE" id="PS50943">
    <property type="entry name" value="HTH_CROC1"/>
    <property type="match status" value="1"/>
</dbReference>
<proteinExistence type="predicted"/>
<feature type="domain" description="HTH cro/C1-type" evidence="1">
    <location>
        <begin position="52"/>
        <end position="97"/>
    </location>
</feature>
<dbReference type="SUPFAM" id="SSF46955">
    <property type="entry name" value="Putative DNA-binding domain"/>
    <property type="match status" value="1"/>
</dbReference>
<evidence type="ECO:0000313" key="2">
    <source>
        <dbReference type="EMBL" id="TFC20065.1"/>
    </source>
</evidence>
<dbReference type="RefSeq" id="WP_134564847.1">
    <property type="nucleotide sequence ID" value="NZ_SOFP01000009.1"/>
</dbReference>